<dbReference type="STRING" id="443156.SAMN04489867_2531"/>
<evidence type="ECO:0000313" key="3">
    <source>
        <dbReference type="Proteomes" id="UP000199077"/>
    </source>
</evidence>
<name>A0A1H0SXB0_9MICO</name>
<feature type="transmembrane region" description="Helical" evidence="1">
    <location>
        <begin position="263"/>
        <end position="285"/>
    </location>
</feature>
<evidence type="ECO:0000313" key="2">
    <source>
        <dbReference type="EMBL" id="SDP45966.1"/>
    </source>
</evidence>
<proteinExistence type="predicted"/>
<feature type="transmembrane region" description="Helical" evidence="1">
    <location>
        <begin position="39"/>
        <end position="60"/>
    </location>
</feature>
<organism evidence="2 3">
    <name type="scientific">Pedococcus dokdonensis</name>
    <dbReference type="NCBI Taxonomy" id="443156"/>
    <lineage>
        <taxon>Bacteria</taxon>
        <taxon>Bacillati</taxon>
        <taxon>Actinomycetota</taxon>
        <taxon>Actinomycetes</taxon>
        <taxon>Micrococcales</taxon>
        <taxon>Intrasporangiaceae</taxon>
        <taxon>Pedococcus</taxon>
    </lineage>
</organism>
<sequence>MPLVSDVPEQAPNPAVPLTRRERRATAQHARPALPRRALVARPLAIAATIAFAALVALTGYASPGFVALAVALAGFVLAWGWPLLLSLPSPRGTSGVLAIGTVLMTGTALATRDDPYLEWMPAALAVSVIVAFLHQLMRRDGRPRLTESVAATVSGLAIISAGTALAPIPHVLVGEHALAATMAGLGVGALADPLISVKRLRQWALFIAMLLGGGAAVLVSALAGGPMTGPAALLGLMAAAISHAARRVLAPLPATAMPRAQLAVAAASSLLVGVVAYVVVRYFVA</sequence>
<gene>
    <name evidence="2" type="ORF">SAMN04489867_2531</name>
</gene>
<evidence type="ECO:0000256" key="1">
    <source>
        <dbReference type="SAM" id="Phobius"/>
    </source>
</evidence>
<protein>
    <submittedName>
        <fullName evidence="2">Uncharacterized protein</fullName>
    </submittedName>
</protein>
<accession>A0A1H0SXB0</accession>
<keyword evidence="1" id="KW-0472">Membrane</keyword>
<feature type="transmembrane region" description="Helical" evidence="1">
    <location>
        <begin position="93"/>
        <end position="111"/>
    </location>
</feature>
<keyword evidence="3" id="KW-1185">Reference proteome</keyword>
<keyword evidence="1" id="KW-0812">Transmembrane</keyword>
<feature type="transmembrane region" description="Helical" evidence="1">
    <location>
        <begin position="66"/>
        <end position="86"/>
    </location>
</feature>
<feature type="transmembrane region" description="Helical" evidence="1">
    <location>
        <begin position="146"/>
        <end position="166"/>
    </location>
</feature>
<dbReference type="Proteomes" id="UP000199077">
    <property type="component" value="Chromosome I"/>
</dbReference>
<feature type="transmembrane region" description="Helical" evidence="1">
    <location>
        <begin position="204"/>
        <end position="226"/>
    </location>
</feature>
<feature type="transmembrane region" description="Helical" evidence="1">
    <location>
        <begin position="117"/>
        <end position="134"/>
    </location>
</feature>
<feature type="transmembrane region" description="Helical" evidence="1">
    <location>
        <begin position="172"/>
        <end position="192"/>
    </location>
</feature>
<dbReference type="AlphaFoldDB" id="A0A1H0SXB0"/>
<dbReference type="EMBL" id="LT629711">
    <property type="protein sequence ID" value="SDP45966.1"/>
    <property type="molecule type" value="Genomic_DNA"/>
</dbReference>
<reference evidence="3" key="1">
    <citation type="submission" date="2016-10" db="EMBL/GenBank/DDBJ databases">
        <authorList>
            <person name="Varghese N."/>
            <person name="Submissions S."/>
        </authorList>
    </citation>
    <scope>NUCLEOTIDE SEQUENCE [LARGE SCALE GENOMIC DNA]</scope>
    <source>
        <strain evidence="3">DSM 22329</strain>
    </source>
</reference>
<keyword evidence="1" id="KW-1133">Transmembrane helix</keyword>